<dbReference type="InterPro" id="IPR029069">
    <property type="entry name" value="HotDog_dom_sf"/>
</dbReference>
<dbReference type="PANTHER" id="PTHR36934:SF1">
    <property type="entry name" value="THIOESTERASE DOMAIN-CONTAINING PROTEIN"/>
    <property type="match status" value="1"/>
</dbReference>
<sequence>MDMTMTQKLEKGLSATATTTVTAANTALVMGSGDLEVFATPSMVALMEHAAMTAVAPALPEGSTTVGAEMNTTHIKPSGLGASVTATAILTEVDGRKLTFNVGARDAEGLIGEGVHVRYVVDRARFMAKLSK</sequence>
<dbReference type="EMBL" id="AJWY01007083">
    <property type="protein sequence ID" value="EKC65038.1"/>
    <property type="molecule type" value="Genomic_DNA"/>
</dbReference>
<name>K1T610_9ZZZZ</name>
<dbReference type="Gene3D" id="3.10.129.10">
    <property type="entry name" value="Hotdog Thioesterase"/>
    <property type="match status" value="1"/>
</dbReference>
<feature type="domain" description="Fluoroacetyl-CoA-specific thioesterase-like" evidence="1">
    <location>
        <begin position="21"/>
        <end position="123"/>
    </location>
</feature>
<dbReference type="InterPro" id="IPR025540">
    <property type="entry name" value="FlK"/>
</dbReference>
<evidence type="ECO:0000259" key="1">
    <source>
        <dbReference type="Pfam" id="PF22636"/>
    </source>
</evidence>
<proteinExistence type="predicted"/>
<gene>
    <name evidence="2" type="ORF">LEA_10539</name>
</gene>
<dbReference type="PANTHER" id="PTHR36934">
    <property type="entry name" value="BLR0278 PROTEIN"/>
    <property type="match status" value="1"/>
</dbReference>
<dbReference type="AlphaFoldDB" id="K1T610"/>
<dbReference type="InterPro" id="IPR054485">
    <property type="entry name" value="FlK-like_dom"/>
</dbReference>
<organism evidence="2">
    <name type="scientific">human gut metagenome</name>
    <dbReference type="NCBI Taxonomy" id="408170"/>
    <lineage>
        <taxon>unclassified sequences</taxon>
        <taxon>metagenomes</taxon>
        <taxon>organismal metagenomes</taxon>
    </lineage>
</organism>
<dbReference type="SUPFAM" id="SSF54637">
    <property type="entry name" value="Thioesterase/thiol ester dehydrase-isomerase"/>
    <property type="match status" value="1"/>
</dbReference>
<protein>
    <submittedName>
        <fullName evidence="2">Thioesterase superfamily</fullName>
    </submittedName>
</protein>
<evidence type="ECO:0000313" key="2">
    <source>
        <dbReference type="EMBL" id="EKC65038.1"/>
    </source>
</evidence>
<accession>K1T610</accession>
<reference evidence="2" key="1">
    <citation type="journal article" date="2013" name="Environ. Microbiol.">
        <title>Microbiota from the distal guts of lean and obese adolescents exhibit partial functional redundancy besides clear differences in community structure.</title>
        <authorList>
            <person name="Ferrer M."/>
            <person name="Ruiz A."/>
            <person name="Lanza F."/>
            <person name="Haange S.B."/>
            <person name="Oberbach A."/>
            <person name="Till H."/>
            <person name="Bargiela R."/>
            <person name="Campoy C."/>
            <person name="Segura M.T."/>
            <person name="Richter M."/>
            <person name="von Bergen M."/>
            <person name="Seifert J."/>
            <person name="Suarez A."/>
        </authorList>
    </citation>
    <scope>NUCLEOTIDE SEQUENCE</scope>
</reference>
<dbReference type="Pfam" id="PF22636">
    <property type="entry name" value="FlK"/>
    <property type="match status" value="1"/>
</dbReference>
<comment type="caution">
    <text evidence="2">The sequence shown here is derived from an EMBL/GenBank/DDBJ whole genome shotgun (WGS) entry which is preliminary data.</text>
</comment>
<dbReference type="PIRSF" id="PIRSF014972">
    <property type="entry name" value="FlK"/>
    <property type="match status" value="1"/>
</dbReference>